<evidence type="ECO:0000256" key="1">
    <source>
        <dbReference type="SAM" id="MobiDB-lite"/>
    </source>
</evidence>
<feature type="compositionally biased region" description="Gly residues" evidence="1">
    <location>
        <begin position="102"/>
        <end position="113"/>
    </location>
</feature>
<proteinExistence type="predicted"/>
<sequence>MCVFSQLSRIDQEGGDPDARVHLRDPVAGPLRAEPLARLRLRPLVADPPRAQPHARHHLRAPAAGPDSREAGLPRRRRHRAVAPGKGGWEGEPPRHGSVAPGKGGGLEGGGRACGARPRRAGQGGVARRRPALRAGQALRPLLGATEREAQAQARLPLRRRRVGGGGRGGHGRGSLRRRRALQAPRRQEGIHRRWRRVRAEVHAGRRLRGRPGRRPGTEVLPEEQQGDEEGHRRVGCRACCRQGEEGQPQVVGSPDLRLQCVIGIV</sequence>
<protein>
    <submittedName>
        <fullName evidence="2">Uncharacterized protein</fullName>
    </submittedName>
</protein>
<evidence type="ECO:0000313" key="2">
    <source>
        <dbReference type="EMBL" id="JAD82934.1"/>
    </source>
</evidence>
<dbReference type="EMBL" id="GBRH01214961">
    <property type="protein sequence ID" value="JAD82934.1"/>
    <property type="molecule type" value="Transcribed_RNA"/>
</dbReference>
<organism evidence="2">
    <name type="scientific">Arundo donax</name>
    <name type="common">Giant reed</name>
    <name type="synonym">Donax arundinaceus</name>
    <dbReference type="NCBI Taxonomy" id="35708"/>
    <lineage>
        <taxon>Eukaryota</taxon>
        <taxon>Viridiplantae</taxon>
        <taxon>Streptophyta</taxon>
        <taxon>Embryophyta</taxon>
        <taxon>Tracheophyta</taxon>
        <taxon>Spermatophyta</taxon>
        <taxon>Magnoliopsida</taxon>
        <taxon>Liliopsida</taxon>
        <taxon>Poales</taxon>
        <taxon>Poaceae</taxon>
        <taxon>PACMAD clade</taxon>
        <taxon>Arundinoideae</taxon>
        <taxon>Arundineae</taxon>
        <taxon>Arundo</taxon>
    </lineage>
</organism>
<feature type="region of interest" description="Disordered" evidence="1">
    <location>
        <begin position="208"/>
        <end position="233"/>
    </location>
</feature>
<feature type="region of interest" description="Disordered" evidence="1">
    <location>
        <begin position="46"/>
        <end position="190"/>
    </location>
</feature>
<feature type="region of interest" description="Disordered" evidence="1">
    <location>
        <begin position="1"/>
        <end position="26"/>
    </location>
</feature>
<dbReference type="AlphaFoldDB" id="A0A0A9D2U1"/>
<feature type="compositionally biased region" description="Basic residues" evidence="1">
    <location>
        <begin position="170"/>
        <end position="181"/>
    </location>
</feature>
<reference evidence="2" key="2">
    <citation type="journal article" date="2015" name="Data Brief">
        <title>Shoot transcriptome of the giant reed, Arundo donax.</title>
        <authorList>
            <person name="Barrero R.A."/>
            <person name="Guerrero F.D."/>
            <person name="Moolhuijzen P."/>
            <person name="Goolsby J.A."/>
            <person name="Tidwell J."/>
            <person name="Bellgard S.E."/>
            <person name="Bellgard M.I."/>
        </authorList>
    </citation>
    <scope>NUCLEOTIDE SEQUENCE</scope>
    <source>
        <tissue evidence="2">Shoot tissue taken approximately 20 cm above the soil surface</tissue>
    </source>
</reference>
<accession>A0A0A9D2U1</accession>
<reference evidence="2" key="1">
    <citation type="submission" date="2014-09" db="EMBL/GenBank/DDBJ databases">
        <authorList>
            <person name="Magalhaes I.L.F."/>
            <person name="Oliveira U."/>
            <person name="Santos F.R."/>
            <person name="Vidigal T.H.D.A."/>
            <person name="Brescovit A.D."/>
            <person name="Santos A.J."/>
        </authorList>
    </citation>
    <scope>NUCLEOTIDE SEQUENCE</scope>
    <source>
        <tissue evidence="2">Shoot tissue taken approximately 20 cm above the soil surface</tissue>
    </source>
</reference>
<name>A0A0A9D2U1_ARUDO</name>